<dbReference type="EMBL" id="SJPU01000011">
    <property type="protein sequence ID" value="TWU07423.1"/>
    <property type="molecule type" value="Genomic_DNA"/>
</dbReference>
<organism evidence="1 2">
    <name type="scientific">Allorhodopirellula heiligendammensis</name>
    <dbReference type="NCBI Taxonomy" id="2714739"/>
    <lineage>
        <taxon>Bacteria</taxon>
        <taxon>Pseudomonadati</taxon>
        <taxon>Planctomycetota</taxon>
        <taxon>Planctomycetia</taxon>
        <taxon>Pirellulales</taxon>
        <taxon>Pirellulaceae</taxon>
        <taxon>Allorhodopirellula</taxon>
    </lineage>
</organism>
<comment type="caution">
    <text evidence="1">The sequence shown here is derived from an EMBL/GenBank/DDBJ whole genome shotgun (WGS) entry which is preliminary data.</text>
</comment>
<proteinExistence type="predicted"/>
<gene>
    <name evidence="1" type="ORF">Poly21_56010</name>
</gene>
<accession>A0A5C6B5N7</accession>
<evidence type="ECO:0000313" key="1">
    <source>
        <dbReference type="EMBL" id="TWU07423.1"/>
    </source>
</evidence>
<sequence>MLDFRPSEIKVTSDGIRLSSPLNKESIEYEIIIDTDESDDRLELLRRNVEKFGTMFNTVIAGVGSMVYFAKGEKSISQIRNFAF</sequence>
<dbReference type="Proteomes" id="UP000319908">
    <property type="component" value="Unassembled WGS sequence"/>
</dbReference>
<reference evidence="1 2" key="1">
    <citation type="journal article" date="2020" name="Antonie Van Leeuwenhoek">
        <title>Rhodopirellula heiligendammensis sp. nov., Rhodopirellula pilleata sp. nov., and Rhodopirellula solitaria sp. nov. isolated from natural or artificial marine surfaces in Northern Germany and California, USA, and emended description of the genus Rhodopirellula.</title>
        <authorList>
            <person name="Kallscheuer N."/>
            <person name="Wiegand S."/>
            <person name="Jogler M."/>
            <person name="Boedeker C."/>
            <person name="Peeters S.H."/>
            <person name="Rast P."/>
            <person name="Heuer A."/>
            <person name="Jetten M.S.M."/>
            <person name="Rohde M."/>
            <person name="Jogler C."/>
        </authorList>
    </citation>
    <scope>NUCLEOTIDE SEQUENCE [LARGE SCALE GENOMIC DNA]</scope>
    <source>
        <strain evidence="1 2">Poly21</strain>
    </source>
</reference>
<evidence type="ECO:0000313" key="2">
    <source>
        <dbReference type="Proteomes" id="UP000319908"/>
    </source>
</evidence>
<dbReference type="AlphaFoldDB" id="A0A5C6B5N7"/>
<protein>
    <submittedName>
        <fullName evidence="1">Uncharacterized protein</fullName>
    </submittedName>
</protein>
<name>A0A5C6B5N7_9BACT</name>
<keyword evidence="2" id="KW-1185">Reference proteome</keyword>